<proteinExistence type="predicted"/>
<sequence>MTVSGTPYLCAALIAALSQAAADCPGRKAITGVAIIPKKNTSKRPVATGFRALDILWSRMNILFCHAIAGGLINRNPVHAL</sequence>
<evidence type="ECO:0000313" key="3">
    <source>
        <dbReference type="Proteomes" id="UP001203880"/>
    </source>
</evidence>
<reference evidence="2" key="1">
    <citation type="submission" date="2022-05" db="EMBL/GenBank/DDBJ databases">
        <authorList>
            <person name="Park J.-S."/>
        </authorList>
    </citation>
    <scope>NUCLEOTIDE SEQUENCE</scope>
    <source>
        <strain evidence="2">2012CJ41-6</strain>
    </source>
</reference>
<name>A0ABT0Q4N3_9RHOB</name>
<dbReference type="Proteomes" id="UP001203880">
    <property type="component" value="Unassembled WGS sequence"/>
</dbReference>
<dbReference type="RefSeq" id="WP_249711030.1">
    <property type="nucleotide sequence ID" value="NZ_JAMFMB010000019.1"/>
</dbReference>
<comment type="caution">
    <text evidence="2">The sequence shown here is derived from an EMBL/GenBank/DDBJ whole genome shotgun (WGS) entry which is preliminary data.</text>
</comment>
<organism evidence="2 3">
    <name type="scientific">Ruegeria spongiae</name>
    <dbReference type="NCBI Taxonomy" id="2942209"/>
    <lineage>
        <taxon>Bacteria</taxon>
        <taxon>Pseudomonadati</taxon>
        <taxon>Pseudomonadota</taxon>
        <taxon>Alphaproteobacteria</taxon>
        <taxon>Rhodobacterales</taxon>
        <taxon>Roseobacteraceae</taxon>
        <taxon>Ruegeria</taxon>
    </lineage>
</organism>
<evidence type="ECO:0008006" key="4">
    <source>
        <dbReference type="Google" id="ProtNLM"/>
    </source>
</evidence>
<gene>
    <name evidence="2" type="ORF">M3P21_14865</name>
</gene>
<evidence type="ECO:0000256" key="1">
    <source>
        <dbReference type="SAM" id="SignalP"/>
    </source>
</evidence>
<protein>
    <recommendedName>
        <fullName evidence="4">Secreted protein</fullName>
    </recommendedName>
</protein>
<dbReference type="EMBL" id="JAMFMB010000019">
    <property type="protein sequence ID" value="MCL6284813.1"/>
    <property type="molecule type" value="Genomic_DNA"/>
</dbReference>
<keyword evidence="1" id="KW-0732">Signal</keyword>
<evidence type="ECO:0000313" key="2">
    <source>
        <dbReference type="EMBL" id="MCL6284813.1"/>
    </source>
</evidence>
<accession>A0ABT0Q4N3</accession>
<keyword evidence="3" id="KW-1185">Reference proteome</keyword>
<feature type="chain" id="PRO_5045800062" description="Secreted protein" evidence="1">
    <location>
        <begin position="23"/>
        <end position="81"/>
    </location>
</feature>
<feature type="signal peptide" evidence="1">
    <location>
        <begin position="1"/>
        <end position="22"/>
    </location>
</feature>